<reference evidence="2" key="1">
    <citation type="submission" date="2015-10" db="EMBL/GenBank/DDBJ databases">
        <authorList>
            <person name="Gilbert D.G."/>
        </authorList>
    </citation>
    <scope>NUCLEOTIDE SEQUENCE</scope>
</reference>
<gene>
    <name evidence="2" type="ORF">MGWOODY_Clf686</name>
</gene>
<evidence type="ECO:0000313" key="2">
    <source>
        <dbReference type="EMBL" id="CUV02922.1"/>
    </source>
</evidence>
<dbReference type="SUPFAM" id="SSF51726">
    <property type="entry name" value="UROD/MetE-like"/>
    <property type="match status" value="1"/>
</dbReference>
<dbReference type="CDD" id="cd03311">
    <property type="entry name" value="CIMS_C_terminal_like"/>
    <property type="match status" value="1"/>
</dbReference>
<dbReference type="PANTHER" id="PTHR43844">
    <property type="entry name" value="METHIONINE SYNTHASE"/>
    <property type="match status" value="1"/>
</dbReference>
<keyword evidence="2" id="KW-0808">Transferase</keyword>
<dbReference type="PANTHER" id="PTHR43844:SF2">
    <property type="entry name" value="SYNTHASE, VITAMIN-B12 INDEPENDENT, PUTATIVE (AFU_ORTHOLOGUE AFUA_3G12060)-RELATED"/>
    <property type="match status" value="1"/>
</dbReference>
<dbReference type="InterPro" id="IPR002629">
    <property type="entry name" value="Met_Synth_C/arc"/>
</dbReference>
<dbReference type="InterPro" id="IPR038071">
    <property type="entry name" value="UROD/MetE-like_sf"/>
</dbReference>
<dbReference type="GO" id="GO:0003871">
    <property type="term" value="F:5-methyltetrahydropteroyltriglutamate-homocysteine S-methyltransferase activity"/>
    <property type="evidence" value="ECO:0007669"/>
    <property type="project" value="UniProtKB-EC"/>
</dbReference>
<dbReference type="GO" id="GO:0032259">
    <property type="term" value="P:methylation"/>
    <property type="evidence" value="ECO:0007669"/>
    <property type="project" value="UniProtKB-KW"/>
</dbReference>
<dbReference type="EC" id="2.1.1.14" evidence="2"/>
<dbReference type="Gene3D" id="3.20.20.210">
    <property type="match status" value="1"/>
</dbReference>
<proteinExistence type="predicted"/>
<dbReference type="AlphaFoldDB" id="A0A160VA17"/>
<accession>A0A160VA17</accession>
<dbReference type="EMBL" id="FAXA01000332">
    <property type="protein sequence ID" value="CUV02922.1"/>
    <property type="molecule type" value="Genomic_DNA"/>
</dbReference>
<dbReference type="GO" id="GO:0009086">
    <property type="term" value="P:methionine biosynthetic process"/>
    <property type="evidence" value="ECO:0007669"/>
    <property type="project" value="InterPro"/>
</dbReference>
<dbReference type="Pfam" id="PF01717">
    <property type="entry name" value="Meth_synt_2"/>
    <property type="match status" value="1"/>
</dbReference>
<feature type="domain" description="Cobalamin-independent methionine synthase MetE C-terminal/archaeal" evidence="1">
    <location>
        <begin position="7"/>
        <end position="362"/>
    </location>
</feature>
<dbReference type="GO" id="GO:0008270">
    <property type="term" value="F:zinc ion binding"/>
    <property type="evidence" value="ECO:0007669"/>
    <property type="project" value="InterPro"/>
</dbReference>
<evidence type="ECO:0000259" key="1">
    <source>
        <dbReference type="Pfam" id="PF01717"/>
    </source>
</evidence>
<protein>
    <submittedName>
        <fullName evidence="2">5-methyltetrahydropteroyltriglutamate--homocysteine methyltransferase</fullName>
        <ecNumber evidence="2">2.1.1.14</ecNumber>
    </submittedName>
</protein>
<sequence>MADTPLFPVTTVGSWPRSTSLIRALRAKQNGEMSDSEFNRLADQEVISCIRSQEEAGVDIVTDGEQRRDNFYSYVVDKLAGMQLMKVSDLLDYANDRARMEEVLRALDVPAFAIKSPIVVDKLGKKEGLSLDELAFMKEHTDRQIKIPIPGPYMLTRSSWFEGLSDKVYESAEELSKDVVTILREEVLALRDMGCDFIQFDEPILSQTVFGEESTETFMCAALPQRRDPTEELEFAVRLMNETMEGISGVRTGVHVCRGNWSRKEDVLLVGNYGPMLPHLMQMNIDQLVLECATPRAGEMEVFKEYANEKEIGLGVVNPRTDEIEPAEDIVARVRDILQYFSPDKVYLNPDCGFGTFAERNVNTPEIAEKKLQAMSAAAVILRAEFG</sequence>
<name>A0A160VA17_9ZZZZ</name>
<keyword evidence="2" id="KW-0489">Methyltransferase</keyword>
<organism evidence="2">
    <name type="scientific">hydrothermal vent metagenome</name>
    <dbReference type="NCBI Taxonomy" id="652676"/>
    <lineage>
        <taxon>unclassified sequences</taxon>
        <taxon>metagenomes</taxon>
        <taxon>ecological metagenomes</taxon>
    </lineage>
</organism>